<dbReference type="Proteomes" id="UP000215002">
    <property type="component" value="Chromosome"/>
</dbReference>
<dbReference type="SUPFAM" id="SSF56784">
    <property type="entry name" value="HAD-like"/>
    <property type="match status" value="1"/>
</dbReference>
<reference evidence="1 2" key="1">
    <citation type="submission" date="2017-08" db="EMBL/GenBank/DDBJ databases">
        <title>Complete genome sequence of Mucilaginibacter sp. strain BJC16-A31.</title>
        <authorList>
            <consortium name="Henan University of Science and Technology"/>
            <person name="You X."/>
        </authorList>
    </citation>
    <scope>NUCLEOTIDE SEQUENCE [LARGE SCALE GENOMIC DNA]</scope>
    <source>
        <strain evidence="1 2">BJC16-A31</strain>
    </source>
</reference>
<accession>A0A223NXN1</accession>
<dbReference type="KEGG" id="muc:MuYL_2434"/>
<dbReference type="Gene3D" id="3.40.50.1000">
    <property type="entry name" value="HAD superfamily/HAD-like"/>
    <property type="match status" value="1"/>
</dbReference>
<evidence type="ECO:0000313" key="2">
    <source>
        <dbReference type="Proteomes" id="UP000215002"/>
    </source>
</evidence>
<sequence>MTAVNAIYELLTMNYIAIDSRKKAFIFELDNVLYPEKDYLYQVYYLFASLLEYTDLINAKETTDLMVNTYINEGKEYVFDRVKEKFGINETYRANLRHLMLTAKLPLKLLLYQNMLNLLQDIVVDRKKIFIVTNGNPEQQLNKIKQTEWHGLEEYLTVYFTEESTPKPEPDIIDILIKDHNLQRRDLLMIENAEIDRLCAEASGIDYLNSSEFIL</sequence>
<dbReference type="Pfam" id="PF13419">
    <property type="entry name" value="HAD_2"/>
    <property type="match status" value="1"/>
</dbReference>
<proteinExistence type="predicted"/>
<dbReference type="InterPro" id="IPR036412">
    <property type="entry name" value="HAD-like_sf"/>
</dbReference>
<gene>
    <name evidence="1" type="ORF">MuYL_2434</name>
</gene>
<evidence type="ECO:0000313" key="1">
    <source>
        <dbReference type="EMBL" id="ASU34321.1"/>
    </source>
</evidence>
<name>A0A223NXN1_9SPHI</name>
<dbReference type="InterPro" id="IPR041492">
    <property type="entry name" value="HAD_2"/>
</dbReference>
<keyword evidence="2" id="KW-1185">Reference proteome</keyword>
<dbReference type="EMBL" id="CP022743">
    <property type="protein sequence ID" value="ASU34321.1"/>
    <property type="molecule type" value="Genomic_DNA"/>
</dbReference>
<organism evidence="1 2">
    <name type="scientific">Mucilaginibacter xinganensis</name>
    <dbReference type="NCBI Taxonomy" id="1234841"/>
    <lineage>
        <taxon>Bacteria</taxon>
        <taxon>Pseudomonadati</taxon>
        <taxon>Bacteroidota</taxon>
        <taxon>Sphingobacteriia</taxon>
        <taxon>Sphingobacteriales</taxon>
        <taxon>Sphingobacteriaceae</taxon>
        <taxon>Mucilaginibacter</taxon>
    </lineage>
</organism>
<protein>
    <submittedName>
        <fullName evidence="1">FMN phosphatase YigB, HAD superfamily</fullName>
    </submittedName>
</protein>
<dbReference type="AlphaFoldDB" id="A0A223NXN1"/>
<dbReference type="InterPro" id="IPR023214">
    <property type="entry name" value="HAD_sf"/>
</dbReference>
<dbReference type="Gene3D" id="1.10.150.520">
    <property type="match status" value="1"/>
</dbReference>
<dbReference type="CDD" id="cd01427">
    <property type="entry name" value="HAD_like"/>
    <property type="match status" value="1"/>
</dbReference>